<dbReference type="RefSeq" id="WP_114586303.1">
    <property type="nucleotide sequence ID" value="NZ_CP031150.1"/>
</dbReference>
<gene>
    <name evidence="10" type="ORF">DU500_12460</name>
</gene>
<keyword evidence="3 4" id="KW-0560">Oxidoreductase</keyword>
<evidence type="ECO:0000256" key="6">
    <source>
        <dbReference type="PIRSR" id="PIRSR000185-2"/>
    </source>
</evidence>
<evidence type="ECO:0000256" key="7">
    <source>
        <dbReference type="PIRSR" id="PIRSR000185-3"/>
    </source>
</evidence>
<reference evidence="10 11" key="1">
    <citation type="submission" date="2018-07" db="EMBL/GenBank/DDBJ databases">
        <title>Genome sequences of Haloplanus sp. CBA1113.</title>
        <authorList>
            <person name="Kim Y.B."/>
            <person name="Roh S.W."/>
        </authorList>
    </citation>
    <scope>NUCLEOTIDE SEQUENCE [LARGE SCALE GENOMIC DNA]</scope>
    <source>
        <strain evidence="10 11">CBA1113</strain>
    </source>
</reference>
<keyword evidence="11" id="KW-1185">Reference proteome</keyword>
<dbReference type="FunFam" id="3.40.50.10860:FF:000003">
    <property type="entry name" value="Glutamate dehydrogenase"/>
    <property type="match status" value="1"/>
</dbReference>
<proteinExistence type="inferred from homology"/>
<dbReference type="EMBL" id="CP031150">
    <property type="protein sequence ID" value="AXG07171.1"/>
    <property type="molecule type" value="Genomic_DNA"/>
</dbReference>
<dbReference type="KEGG" id="haj:DU500_12460"/>
<feature type="active site" description="Proton donor" evidence="5">
    <location>
        <position position="112"/>
    </location>
</feature>
<dbReference type="InterPro" id="IPR033922">
    <property type="entry name" value="NAD_bind_Glu_DH"/>
</dbReference>
<dbReference type="InterPro" id="IPR033524">
    <property type="entry name" value="Glu/Leu/Phe/Val_DH_AS"/>
</dbReference>
<accession>A0A345E4P9</accession>
<feature type="domain" description="Glutamate/phenylalanine/leucine/valine/L-tryptophan dehydrogenase C-terminal" evidence="9">
    <location>
        <begin position="189"/>
        <end position="420"/>
    </location>
</feature>
<evidence type="ECO:0000256" key="4">
    <source>
        <dbReference type="PIRNR" id="PIRNR000185"/>
    </source>
</evidence>
<evidence type="ECO:0000256" key="2">
    <source>
        <dbReference type="ARBA" id="ARBA00011643"/>
    </source>
</evidence>
<dbReference type="PROSITE" id="PS00074">
    <property type="entry name" value="GLFV_DEHYDROGENASE"/>
    <property type="match status" value="1"/>
</dbReference>
<dbReference type="GO" id="GO:0006538">
    <property type="term" value="P:L-glutamate catabolic process"/>
    <property type="evidence" value="ECO:0007669"/>
    <property type="project" value="TreeGrafter"/>
</dbReference>
<protein>
    <recommendedName>
        <fullName evidence="4">Glutamate dehydrogenase</fullName>
    </recommendedName>
</protein>
<organism evidence="10 11">
    <name type="scientific">Haloplanus rubicundus</name>
    <dbReference type="NCBI Taxonomy" id="1547898"/>
    <lineage>
        <taxon>Archaea</taxon>
        <taxon>Methanobacteriati</taxon>
        <taxon>Methanobacteriota</taxon>
        <taxon>Stenosarchaea group</taxon>
        <taxon>Halobacteria</taxon>
        <taxon>Halobacteriales</taxon>
        <taxon>Haloferacaceae</taxon>
        <taxon>Haloplanus</taxon>
    </lineage>
</organism>
<evidence type="ECO:0000313" key="11">
    <source>
        <dbReference type="Proteomes" id="UP000253273"/>
    </source>
</evidence>
<dbReference type="GeneID" id="37284211"/>
<dbReference type="Gene3D" id="3.40.50.720">
    <property type="entry name" value="NAD(P)-binding Rossmann-like Domain"/>
    <property type="match status" value="1"/>
</dbReference>
<dbReference type="CDD" id="cd01076">
    <property type="entry name" value="NAD_bind_1_Glu_DH"/>
    <property type="match status" value="1"/>
</dbReference>
<comment type="subunit">
    <text evidence="2">Homohexamer.</text>
</comment>
<feature type="site" description="Important for catalysis" evidence="7">
    <location>
        <position position="152"/>
    </location>
</feature>
<dbReference type="Pfam" id="PF00208">
    <property type="entry name" value="ELFV_dehydrog"/>
    <property type="match status" value="1"/>
</dbReference>
<evidence type="ECO:0000256" key="8">
    <source>
        <dbReference type="RuleBase" id="RU004417"/>
    </source>
</evidence>
<dbReference type="AlphaFoldDB" id="A0A345E4P9"/>
<dbReference type="InterPro" id="IPR046346">
    <property type="entry name" value="Aminoacid_DH-like_N_sf"/>
</dbReference>
<evidence type="ECO:0000259" key="9">
    <source>
        <dbReference type="SMART" id="SM00839"/>
    </source>
</evidence>
<feature type="binding site" evidence="6">
    <location>
        <position position="354"/>
    </location>
    <ligand>
        <name>substrate</name>
    </ligand>
</feature>
<dbReference type="InterPro" id="IPR006097">
    <property type="entry name" value="Glu/Leu/Phe/Val/Trp_DH_dimer"/>
</dbReference>
<dbReference type="SUPFAM" id="SSF53223">
    <property type="entry name" value="Aminoacid dehydrogenase-like, N-terminal domain"/>
    <property type="match status" value="1"/>
</dbReference>
<dbReference type="InterPro" id="IPR006096">
    <property type="entry name" value="Glu/Leu/Phe/Val/Trp_DH_C"/>
</dbReference>
<dbReference type="InterPro" id="IPR014362">
    <property type="entry name" value="Glu_DH"/>
</dbReference>
<keyword evidence="6" id="KW-0520">NAD</keyword>
<feature type="binding site" evidence="6">
    <location>
        <position position="196"/>
    </location>
    <ligand>
        <name>NAD(+)</name>
        <dbReference type="ChEBI" id="CHEBI:57540"/>
    </ligand>
</feature>
<dbReference type="Proteomes" id="UP000253273">
    <property type="component" value="Chromosome"/>
</dbReference>
<dbReference type="GO" id="GO:0000166">
    <property type="term" value="F:nucleotide binding"/>
    <property type="evidence" value="ECO:0007669"/>
    <property type="project" value="UniProtKB-KW"/>
</dbReference>
<dbReference type="OrthoDB" id="6425at2157"/>
<feature type="binding site" evidence="6">
    <location>
        <position position="100"/>
    </location>
    <ligand>
        <name>substrate</name>
    </ligand>
</feature>
<evidence type="ECO:0000313" key="10">
    <source>
        <dbReference type="EMBL" id="AXG07171.1"/>
    </source>
</evidence>
<dbReference type="GO" id="GO:0004352">
    <property type="term" value="F:glutamate dehydrogenase (NAD+) activity"/>
    <property type="evidence" value="ECO:0007669"/>
    <property type="project" value="TreeGrafter"/>
</dbReference>
<dbReference type="SMART" id="SM00839">
    <property type="entry name" value="ELFV_dehydrog"/>
    <property type="match status" value="1"/>
</dbReference>
<feature type="binding site" evidence="6">
    <location>
        <position position="227"/>
    </location>
    <ligand>
        <name>NAD(+)</name>
        <dbReference type="ChEBI" id="CHEBI:57540"/>
    </ligand>
</feature>
<dbReference type="Pfam" id="PF02812">
    <property type="entry name" value="ELFV_dehydrog_N"/>
    <property type="match status" value="1"/>
</dbReference>
<dbReference type="PANTHER" id="PTHR11606:SF13">
    <property type="entry name" value="GLUTAMATE DEHYDROGENASE 1, MITOCHONDRIAL"/>
    <property type="match status" value="1"/>
</dbReference>
<dbReference type="SUPFAM" id="SSF51735">
    <property type="entry name" value="NAD(P)-binding Rossmann-fold domains"/>
    <property type="match status" value="1"/>
</dbReference>
<comment type="similarity">
    <text evidence="1 4 8">Belongs to the Glu/Leu/Phe/Val dehydrogenases family.</text>
</comment>
<dbReference type="InterPro" id="IPR036291">
    <property type="entry name" value="NAD(P)-bd_dom_sf"/>
</dbReference>
<evidence type="ECO:0000256" key="1">
    <source>
        <dbReference type="ARBA" id="ARBA00006382"/>
    </source>
</evidence>
<dbReference type="InterPro" id="IPR006095">
    <property type="entry name" value="Glu/Leu/Phe/Val/Trp_DH"/>
</dbReference>
<dbReference type="Gene3D" id="3.40.50.10860">
    <property type="entry name" value="Leucine Dehydrogenase, chain A, domain 1"/>
    <property type="match status" value="1"/>
</dbReference>
<dbReference type="PANTHER" id="PTHR11606">
    <property type="entry name" value="GLUTAMATE DEHYDROGENASE"/>
    <property type="match status" value="1"/>
</dbReference>
<keyword evidence="6" id="KW-0547">Nucleotide-binding</keyword>
<feature type="binding site" evidence="6">
    <location>
        <position position="76"/>
    </location>
    <ligand>
        <name>substrate</name>
    </ligand>
</feature>
<sequence>MDTDLGPTGTETLCDVCTTELDRVSKIGRLADRELDLLRQPKRRINVNIPIRMDDGSVEVFPSFRIQYNTARGPTKGGIRYHPSVNADEVDELAFLMSLKCAVANIPFGGAKGGIQVDPSRLSEGELERLSRAYINEYHRNIGPETDIPAPDVNTDGRIMAWMRDEYESITGRQAPGVITGKPVELGGSEGREYATSLGGAVILDEFVNEVGMTREGTTVAVQGFGNVGSYLAKFLHERGYDVVSVSNVDGGIYDSSGIDVPALFDAYESSDDLFEFGAAEITNADLLTLDVDVLIPAAIENQITEANVAEVQADAVLEMANGPTTSRADEHLTERGIPVVPDILANAGGVTASYFEWVQNTTNEYWTEERVREKLATQLREAFADLREIKTASETTRTWREAAYTRAVESVLQAEAYRGNVARDDAERPD</sequence>
<evidence type="ECO:0000256" key="5">
    <source>
        <dbReference type="PIRSR" id="PIRSR000185-1"/>
    </source>
</evidence>
<name>A0A345E4P9_9EURY</name>
<dbReference type="PRINTS" id="PR00082">
    <property type="entry name" value="GLFDHDRGNASE"/>
</dbReference>
<evidence type="ECO:0000256" key="3">
    <source>
        <dbReference type="ARBA" id="ARBA00023002"/>
    </source>
</evidence>
<dbReference type="PIRSF" id="PIRSF000185">
    <property type="entry name" value="Glu_DH"/>
    <property type="match status" value="1"/>
</dbReference>